<feature type="compositionally biased region" description="Basic and acidic residues" evidence="1">
    <location>
        <begin position="71"/>
        <end position="94"/>
    </location>
</feature>
<evidence type="ECO:0000256" key="1">
    <source>
        <dbReference type="SAM" id="MobiDB-lite"/>
    </source>
</evidence>
<dbReference type="EMBL" id="MRZV01000047">
    <property type="protein sequence ID" value="PIK60798.1"/>
    <property type="molecule type" value="Genomic_DNA"/>
</dbReference>
<keyword evidence="3" id="KW-1185">Reference proteome</keyword>
<gene>
    <name evidence="2" type="ORF">BSL78_02278</name>
</gene>
<organism evidence="2 3">
    <name type="scientific">Stichopus japonicus</name>
    <name type="common">Sea cucumber</name>
    <dbReference type="NCBI Taxonomy" id="307972"/>
    <lineage>
        <taxon>Eukaryota</taxon>
        <taxon>Metazoa</taxon>
        <taxon>Echinodermata</taxon>
        <taxon>Eleutherozoa</taxon>
        <taxon>Echinozoa</taxon>
        <taxon>Holothuroidea</taxon>
        <taxon>Aspidochirotacea</taxon>
        <taxon>Aspidochirotida</taxon>
        <taxon>Stichopodidae</taxon>
        <taxon>Apostichopus</taxon>
    </lineage>
</organism>
<dbReference type="Proteomes" id="UP000230750">
    <property type="component" value="Unassembled WGS sequence"/>
</dbReference>
<comment type="caution">
    <text evidence="2">The sequence shown here is derived from an EMBL/GenBank/DDBJ whole genome shotgun (WGS) entry which is preliminary data.</text>
</comment>
<reference evidence="2 3" key="1">
    <citation type="journal article" date="2017" name="PLoS Biol.">
        <title>The sea cucumber genome provides insights into morphological evolution and visceral regeneration.</title>
        <authorList>
            <person name="Zhang X."/>
            <person name="Sun L."/>
            <person name="Yuan J."/>
            <person name="Sun Y."/>
            <person name="Gao Y."/>
            <person name="Zhang L."/>
            <person name="Li S."/>
            <person name="Dai H."/>
            <person name="Hamel J.F."/>
            <person name="Liu C."/>
            <person name="Yu Y."/>
            <person name="Liu S."/>
            <person name="Lin W."/>
            <person name="Guo K."/>
            <person name="Jin S."/>
            <person name="Xu P."/>
            <person name="Storey K.B."/>
            <person name="Huan P."/>
            <person name="Zhang T."/>
            <person name="Zhou Y."/>
            <person name="Zhang J."/>
            <person name="Lin C."/>
            <person name="Li X."/>
            <person name="Xing L."/>
            <person name="Huo D."/>
            <person name="Sun M."/>
            <person name="Wang L."/>
            <person name="Mercier A."/>
            <person name="Li F."/>
            <person name="Yang H."/>
            <person name="Xiang J."/>
        </authorList>
    </citation>
    <scope>NUCLEOTIDE SEQUENCE [LARGE SCALE GENOMIC DNA]</scope>
    <source>
        <strain evidence="2">Shaxun</strain>
        <tissue evidence="2">Muscle</tissue>
    </source>
</reference>
<evidence type="ECO:0000313" key="3">
    <source>
        <dbReference type="Proteomes" id="UP000230750"/>
    </source>
</evidence>
<proteinExistence type="predicted"/>
<accession>A0A2G8LKL0</accession>
<dbReference type="AlphaFoldDB" id="A0A2G8LKL0"/>
<evidence type="ECO:0000313" key="2">
    <source>
        <dbReference type="EMBL" id="PIK60798.1"/>
    </source>
</evidence>
<sequence length="102" mass="11190">MDAATSEQAALVLQQLAGENAQIVMQPSEDGTLGTMHATLQNEDGETSIVMVSLTPEQLASANGVTIAEVYRGDRRGRTDPHDHDRRRDRESRRNVRGYLVG</sequence>
<protein>
    <submittedName>
        <fullName evidence="2">Putative zinc finger and BTB domain-containing protein 17</fullName>
    </submittedName>
</protein>
<feature type="region of interest" description="Disordered" evidence="1">
    <location>
        <begin position="71"/>
        <end position="102"/>
    </location>
</feature>
<name>A0A2G8LKL0_STIJA</name>